<evidence type="ECO:0000313" key="1">
    <source>
        <dbReference type="EMBL" id="KAI7994963.1"/>
    </source>
</evidence>
<accession>A0ACC0G1G1</accession>
<dbReference type="EMBL" id="CM045769">
    <property type="protein sequence ID" value="KAI7994963.1"/>
    <property type="molecule type" value="Genomic_DNA"/>
</dbReference>
<organism evidence="1 2">
    <name type="scientific">Camellia lanceoleosa</name>
    <dbReference type="NCBI Taxonomy" id="1840588"/>
    <lineage>
        <taxon>Eukaryota</taxon>
        <taxon>Viridiplantae</taxon>
        <taxon>Streptophyta</taxon>
        <taxon>Embryophyta</taxon>
        <taxon>Tracheophyta</taxon>
        <taxon>Spermatophyta</taxon>
        <taxon>Magnoliopsida</taxon>
        <taxon>eudicotyledons</taxon>
        <taxon>Gunneridae</taxon>
        <taxon>Pentapetalae</taxon>
        <taxon>asterids</taxon>
        <taxon>Ericales</taxon>
        <taxon>Theaceae</taxon>
        <taxon>Camellia</taxon>
    </lineage>
</organism>
<proteinExistence type="predicted"/>
<comment type="caution">
    <text evidence="1">The sequence shown here is derived from an EMBL/GenBank/DDBJ whole genome shotgun (WGS) entry which is preliminary data.</text>
</comment>
<sequence length="115" mass="12739">MKKRSMRKSSAADLLVSPPTITSPNRSSSESSKHFEFNLGAFNTISSFKKKKNDVASSSVLIQPTASPPHLKNLSTISDLKELASSRLDSIKRQLDRSHSEILKDMDASQSRLHK</sequence>
<evidence type="ECO:0000313" key="2">
    <source>
        <dbReference type="Proteomes" id="UP001060215"/>
    </source>
</evidence>
<keyword evidence="2" id="KW-1185">Reference proteome</keyword>
<gene>
    <name evidence="1" type="ORF">LOK49_LG11G01942</name>
</gene>
<dbReference type="Proteomes" id="UP001060215">
    <property type="component" value="Chromosome 12"/>
</dbReference>
<reference evidence="1 2" key="1">
    <citation type="journal article" date="2022" name="Plant J.">
        <title>Chromosome-level genome of Camellia lanceoleosa provides a valuable resource for understanding genome evolution and self-incompatibility.</title>
        <authorList>
            <person name="Gong W."/>
            <person name="Xiao S."/>
            <person name="Wang L."/>
            <person name="Liao Z."/>
            <person name="Chang Y."/>
            <person name="Mo W."/>
            <person name="Hu G."/>
            <person name="Li W."/>
            <person name="Zhao G."/>
            <person name="Zhu H."/>
            <person name="Hu X."/>
            <person name="Ji K."/>
            <person name="Xiang X."/>
            <person name="Song Q."/>
            <person name="Yuan D."/>
            <person name="Jin S."/>
            <person name="Zhang L."/>
        </authorList>
    </citation>
    <scope>NUCLEOTIDE SEQUENCE [LARGE SCALE GENOMIC DNA]</scope>
    <source>
        <strain evidence="1">SQ_2022a</strain>
    </source>
</reference>
<protein>
    <submittedName>
        <fullName evidence="1">Uncharacterized protein</fullName>
    </submittedName>
</protein>
<name>A0ACC0G1G1_9ERIC</name>